<dbReference type="SMART" id="SM00248">
    <property type="entry name" value="ANK"/>
    <property type="match status" value="3"/>
</dbReference>
<evidence type="ECO:0000256" key="2">
    <source>
        <dbReference type="ARBA" id="ARBA00022448"/>
    </source>
</evidence>
<dbReference type="AlphaFoldDB" id="A0A2I3GN23"/>
<keyword evidence="11" id="KW-0406">Ion transport</keyword>
<feature type="repeat" description="ANK" evidence="16">
    <location>
        <begin position="218"/>
        <end position="250"/>
    </location>
</feature>
<organism evidence="21 22">
    <name type="scientific">Nomascus leucogenys</name>
    <name type="common">Northern white-cheeked gibbon</name>
    <name type="synonym">Hylobates leucogenys</name>
    <dbReference type="NCBI Taxonomy" id="61853"/>
    <lineage>
        <taxon>Eukaryota</taxon>
        <taxon>Metazoa</taxon>
        <taxon>Chordata</taxon>
        <taxon>Craniata</taxon>
        <taxon>Vertebrata</taxon>
        <taxon>Euteleostomi</taxon>
        <taxon>Mammalia</taxon>
        <taxon>Eutheria</taxon>
        <taxon>Euarchontoglires</taxon>
        <taxon>Primates</taxon>
        <taxon>Haplorrhini</taxon>
        <taxon>Catarrhini</taxon>
        <taxon>Hylobatidae</taxon>
        <taxon>Nomascus</taxon>
    </lineage>
</organism>
<evidence type="ECO:0000256" key="17">
    <source>
        <dbReference type="SAM" id="Coils"/>
    </source>
</evidence>
<keyword evidence="13" id="KW-0325">Glycoprotein</keyword>
<feature type="transmembrane region" description="Helical" evidence="19">
    <location>
        <begin position="412"/>
        <end position="431"/>
    </location>
</feature>
<keyword evidence="5" id="KW-0107">Calcium channel</keyword>
<feature type="transmembrane region" description="Helical" evidence="19">
    <location>
        <begin position="514"/>
        <end position="536"/>
    </location>
</feature>
<dbReference type="Pfam" id="PF08344">
    <property type="entry name" value="TRP_2"/>
    <property type="match status" value="1"/>
</dbReference>
<keyword evidence="3" id="KW-1003">Cell membrane</keyword>
<evidence type="ECO:0000256" key="3">
    <source>
        <dbReference type="ARBA" id="ARBA00022475"/>
    </source>
</evidence>
<evidence type="ECO:0000313" key="22">
    <source>
        <dbReference type="Proteomes" id="UP000001073"/>
    </source>
</evidence>
<dbReference type="EMBL" id="ADFV01056060">
    <property type="status" value="NOT_ANNOTATED_CDS"/>
    <property type="molecule type" value="Genomic_DNA"/>
</dbReference>
<evidence type="ECO:0000256" key="16">
    <source>
        <dbReference type="PROSITE-ProRule" id="PRU00023"/>
    </source>
</evidence>
<keyword evidence="8" id="KW-0106">Calcium</keyword>
<dbReference type="GO" id="GO:0007338">
    <property type="term" value="P:single fertilization"/>
    <property type="evidence" value="ECO:0007669"/>
    <property type="project" value="TreeGrafter"/>
</dbReference>
<comment type="catalytic activity">
    <reaction evidence="15">
        <text>Ca(2+)(in) = Ca(2+)(out)</text>
        <dbReference type="Rhea" id="RHEA:29671"/>
        <dbReference type="ChEBI" id="CHEBI:29108"/>
    </reaction>
</comment>
<dbReference type="EMBL" id="ADFV01056058">
    <property type="status" value="NOT_ANNOTATED_CDS"/>
    <property type="molecule type" value="Genomic_DNA"/>
</dbReference>
<keyword evidence="17" id="KW-0175">Coiled coil</keyword>
<keyword evidence="10 16" id="KW-0040">ANK repeat</keyword>
<dbReference type="GO" id="GO:0051480">
    <property type="term" value="P:regulation of cytosolic calcium ion concentration"/>
    <property type="evidence" value="ECO:0007669"/>
    <property type="project" value="TreeGrafter"/>
</dbReference>
<evidence type="ECO:0000256" key="13">
    <source>
        <dbReference type="ARBA" id="ARBA00023180"/>
    </source>
</evidence>
<feature type="domain" description="Transient receptor ion channel" evidence="20">
    <location>
        <begin position="253"/>
        <end position="315"/>
    </location>
</feature>
<dbReference type="GO" id="GO:0005886">
    <property type="term" value="C:plasma membrane"/>
    <property type="evidence" value="ECO:0007669"/>
    <property type="project" value="UniProtKB-SubCell"/>
</dbReference>
<evidence type="ECO:0000256" key="5">
    <source>
        <dbReference type="ARBA" id="ARBA00022673"/>
    </source>
</evidence>
<dbReference type="Pfam" id="PF12796">
    <property type="entry name" value="Ank_2"/>
    <property type="match status" value="1"/>
</dbReference>
<dbReference type="GO" id="GO:0070679">
    <property type="term" value="F:inositol 1,4,5 trisphosphate binding"/>
    <property type="evidence" value="ECO:0007669"/>
    <property type="project" value="TreeGrafter"/>
</dbReference>
<keyword evidence="4" id="KW-0109">Calcium transport</keyword>
<dbReference type="PANTHER" id="PTHR10117">
    <property type="entry name" value="TRANSIENT RECEPTOR POTENTIAL CHANNEL"/>
    <property type="match status" value="1"/>
</dbReference>
<dbReference type="InterPro" id="IPR002110">
    <property type="entry name" value="Ankyrin_rpt"/>
</dbReference>
<dbReference type="GeneTree" id="ENSGT01060000248588"/>
<evidence type="ECO:0000256" key="7">
    <source>
        <dbReference type="ARBA" id="ARBA00022737"/>
    </source>
</evidence>
<dbReference type="PANTHER" id="PTHR10117:SF7">
    <property type="entry name" value="SHORT TRANSIENT RECEPTOR POTENTIAL CHANNEL 6"/>
    <property type="match status" value="1"/>
</dbReference>
<reference evidence="21" key="3">
    <citation type="submission" date="2025-09" db="UniProtKB">
        <authorList>
            <consortium name="Ensembl"/>
        </authorList>
    </citation>
    <scope>IDENTIFICATION</scope>
</reference>
<dbReference type="PRINTS" id="PR01647">
    <property type="entry name" value="TRPCHANNEL6"/>
</dbReference>
<reference evidence="21 22" key="1">
    <citation type="submission" date="2012-10" db="EMBL/GenBank/DDBJ databases">
        <authorList>
            <consortium name="Gibbon Genome Sequencing Consortium"/>
        </authorList>
    </citation>
    <scope>NUCLEOTIDE SEQUENCE [LARGE SCALE GENOMIC DNA]</scope>
</reference>
<dbReference type="FunFam" id="1.10.287.70:FF:000041">
    <property type="entry name" value="Transient receptor potential cation channel subfamily C member 7"/>
    <property type="match status" value="1"/>
</dbReference>
<dbReference type="Gene3D" id="1.10.287.70">
    <property type="match status" value="1"/>
</dbReference>
<dbReference type="InterPro" id="IPR013555">
    <property type="entry name" value="TRP_dom"/>
</dbReference>
<dbReference type="Proteomes" id="UP000001073">
    <property type="component" value="Chromosome 15"/>
</dbReference>
<dbReference type="InterPro" id="IPR036770">
    <property type="entry name" value="Ankyrin_rpt-contain_sf"/>
</dbReference>
<feature type="transmembrane region" description="Helical" evidence="19">
    <location>
        <begin position="477"/>
        <end position="494"/>
    </location>
</feature>
<keyword evidence="12 19" id="KW-0472">Membrane</keyword>
<dbReference type="InterPro" id="IPR005462">
    <property type="entry name" value="TRPC6_channel"/>
</dbReference>
<feature type="transmembrane region" description="Helical" evidence="19">
    <location>
        <begin position="327"/>
        <end position="346"/>
    </location>
</feature>
<dbReference type="Ensembl" id="ENSNLET00000050380.1">
    <property type="protein sequence ID" value="ENSNLEP00000032733.1"/>
    <property type="gene ID" value="ENSNLEG00000007157.2"/>
</dbReference>
<keyword evidence="2" id="KW-0813">Transport</keyword>
<evidence type="ECO:0000256" key="1">
    <source>
        <dbReference type="ARBA" id="ARBA00004651"/>
    </source>
</evidence>
<keyword evidence="9 19" id="KW-1133">Transmembrane helix</keyword>
<keyword evidence="6 19" id="KW-0812">Transmembrane</keyword>
<sequence>MSQSPAFGPRRGSSPRGAVGAGARRNESQDYLLMDSELGEDGCPQAPLPCYGYYPCFRGSDNRLAHRRQTVLREKGRRLANRGPAYMFSDRSTSLSIEEERFLDAAEYGNIPVVRKMLEECHSLNVNCVDYMGQNALQLAVANEHLEITELLLKKENLSRVGDALLLAISKGYVRIVEAILSHPAFAEGKRLATSPSQSELQQDDFYAYDEDGTRFSHDVTPIILAAHCQEYEIVHTLLRKGARIERPHDYFCKCNDCNQKQKHDSFSHSRSRINAYKGLASPAYLSLSSEDPVMTALELSNELAVLANIEKEFKMGKIMRGPFMKFVAHAASFTIFLGLLVMNAADRFEGTKLLPNETSTDNAKQLFRMKTSCFSWMEMLIISWVIGMIWAECKEIWTQGPKEYLFELWNMLDFGMLAIFAASFIARFMAFWHASKAQSIIDANDTLKDLTKVTLGDNVKYYNLGEFTFLQIISEGLYAIAVVLSFSRIAYILPANESFGPLQISLGRTVKDIFKFMVIFIMVFVAFMIGMFNLYSYYIGAKQNEAFTTVEESFKTLFWAIFGLSEVKSVVINYNHKFIENIGYVLYGVYNVTMVIVLLNMLIAMINSSFQEIEDDADVEWKFARAKLWFSYFEEGRTLPVPFNLVPSPKSLFYLLLKLKKRISELFQGHKKGFQEDAEMNKINEEKKLGILGSHEDLSKLSLDKKQVGHNKQPSIRSSEDFHLNSFNNPPRQYQKIMKRLIKRYVLQAQVDKESDEVNEGELKEIKQDISSLRYELLEEKSQNTEDLAELIRELGEKLSMEPNQEENNR</sequence>
<evidence type="ECO:0000256" key="9">
    <source>
        <dbReference type="ARBA" id="ARBA00022989"/>
    </source>
</evidence>
<evidence type="ECO:0000256" key="8">
    <source>
        <dbReference type="ARBA" id="ARBA00022837"/>
    </source>
</evidence>
<dbReference type="GO" id="GO:0034703">
    <property type="term" value="C:cation channel complex"/>
    <property type="evidence" value="ECO:0007669"/>
    <property type="project" value="TreeGrafter"/>
</dbReference>
<proteinExistence type="predicted"/>
<evidence type="ECO:0000256" key="14">
    <source>
        <dbReference type="ARBA" id="ARBA00023303"/>
    </source>
</evidence>
<evidence type="ECO:0000259" key="20">
    <source>
        <dbReference type="SMART" id="SM01420"/>
    </source>
</evidence>
<keyword evidence="7" id="KW-0677">Repeat</keyword>
<dbReference type="PRINTS" id="PR01097">
    <property type="entry name" value="TRNSRECEPTRP"/>
</dbReference>
<dbReference type="EMBL" id="ADFV01056059">
    <property type="status" value="NOT_ANNOTATED_CDS"/>
    <property type="molecule type" value="Genomic_DNA"/>
</dbReference>
<dbReference type="InterPro" id="IPR002153">
    <property type="entry name" value="TRPC_channel"/>
</dbReference>
<evidence type="ECO:0000256" key="6">
    <source>
        <dbReference type="ARBA" id="ARBA00022692"/>
    </source>
</evidence>
<feature type="transmembrane region" description="Helical" evidence="19">
    <location>
        <begin position="583"/>
        <end position="604"/>
    </location>
</feature>
<feature type="transmembrane region" description="Helical" evidence="19">
    <location>
        <begin position="374"/>
        <end position="392"/>
    </location>
</feature>
<dbReference type="InterPro" id="IPR005821">
    <property type="entry name" value="Ion_trans_dom"/>
</dbReference>
<evidence type="ECO:0000256" key="11">
    <source>
        <dbReference type="ARBA" id="ARBA00023065"/>
    </source>
</evidence>
<keyword evidence="14" id="KW-0407">Ion channel</keyword>
<dbReference type="SMART" id="SM01420">
    <property type="entry name" value="TRP_2"/>
    <property type="match status" value="1"/>
</dbReference>
<reference evidence="21" key="2">
    <citation type="submission" date="2025-08" db="UniProtKB">
        <authorList>
            <consortium name="Ensembl"/>
        </authorList>
    </citation>
    <scope>IDENTIFICATION</scope>
</reference>
<accession>A0A2I3GN23</accession>
<name>A0A2I3GN23_NOMLE</name>
<dbReference type="Pfam" id="PF00520">
    <property type="entry name" value="Ion_trans"/>
    <property type="match status" value="1"/>
</dbReference>
<comment type="subcellular location">
    <subcellularLocation>
        <location evidence="1">Cell membrane</location>
        <topology evidence="1">Multi-pass membrane protein</topology>
    </subcellularLocation>
</comment>
<evidence type="ECO:0000313" key="21">
    <source>
        <dbReference type="Ensembl" id="ENSNLEP00000032733.1"/>
    </source>
</evidence>
<keyword evidence="22" id="KW-1185">Reference proteome</keyword>
<dbReference type="GO" id="GO:0015279">
    <property type="term" value="F:store-operated calcium channel activity"/>
    <property type="evidence" value="ECO:0007669"/>
    <property type="project" value="TreeGrafter"/>
</dbReference>
<dbReference type="Gene3D" id="1.25.40.20">
    <property type="entry name" value="Ankyrin repeat-containing domain"/>
    <property type="match status" value="1"/>
</dbReference>
<gene>
    <name evidence="21" type="primary">TRPC6</name>
</gene>
<dbReference type="FunFam" id="1.25.40.20:FF:000157">
    <property type="entry name" value="short transient receptor potential channel 6 isoform X1"/>
    <property type="match status" value="1"/>
</dbReference>
<evidence type="ECO:0000256" key="15">
    <source>
        <dbReference type="ARBA" id="ARBA00036634"/>
    </source>
</evidence>
<evidence type="ECO:0000256" key="4">
    <source>
        <dbReference type="ARBA" id="ARBA00022568"/>
    </source>
</evidence>
<dbReference type="SUPFAM" id="SSF48403">
    <property type="entry name" value="Ankyrin repeat"/>
    <property type="match status" value="1"/>
</dbReference>
<feature type="region of interest" description="Disordered" evidence="18">
    <location>
        <begin position="1"/>
        <end position="26"/>
    </location>
</feature>
<evidence type="ECO:0000256" key="18">
    <source>
        <dbReference type="SAM" id="MobiDB-lite"/>
    </source>
</evidence>
<evidence type="ECO:0000256" key="12">
    <source>
        <dbReference type="ARBA" id="ARBA00023136"/>
    </source>
</evidence>
<evidence type="ECO:0000256" key="10">
    <source>
        <dbReference type="ARBA" id="ARBA00023043"/>
    </source>
</evidence>
<evidence type="ECO:0000256" key="19">
    <source>
        <dbReference type="SAM" id="Phobius"/>
    </source>
</evidence>
<feature type="coiled-coil region" evidence="17">
    <location>
        <begin position="764"/>
        <end position="799"/>
    </location>
</feature>
<protein>
    <submittedName>
        <fullName evidence="21">Transient receptor potential cation channel subfamily C member 6</fullName>
    </submittedName>
</protein>
<dbReference type="PROSITE" id="PS50088">
    <property type="entry name" value="ANK_REPEAT"/>
    <property type="match status" value="1"/>
</dbReference>